<proteinExistence type="predicted"/>
<evidence type="ECO:0000313" key="1">
    <source>
        <dbReference type="EMBL" id="ANH80715.1"/>
    </source>
</evidence>
<sequence length="88" mass="10021">MALPCFHSHERIQKLPALCRKLLTCLFVLCCYGADQELKNPDDLLQTEYAFANMAKERSIKQGLEAEHHQEPVIISASGKRRQADTLH</sequence>
<dbReference type="AlphaFoldDB" id="A0A1A9I052"/>
<keyword evidence="2" id="KW-1185">Reference proteome</keyword>
<dbReference type="Proteomes" id="UP000077667">
    <property type="component" value="Chromosome"/>
</dbReference>
<protein>
    <submittedName>
        <fullName evidence="1">Uncharacterized protein</fullName>
    </submittedName>
</protein>
<gene>
    <name evidence="1" type="ORF">A8C56_06755</name>
</gene>
<organism evidence="1 2">
    <name type="scientific">Niabella ginsenosidivorans</name>
    <dbReference type="NCBI Taxonomy" id="1176587"/>
    <lineage>
        <taxon>Bacteria</taxon>
        <taxon>Pseudomonadati</taxon>
        <taxon>Bacteroidota</taxon>
        <taxon>Chitinophagia</taxon>
        <taxon>Chitinophagales</taxon>
        <taxon>Chitinophagaceae</taxon>
        <taxon>Niabella</taxon>
    </lineage>
</organism>
<evidence type="ECO:0000313" key="2">
    <source>
        <dbReference type="Proteomes" id="UP000077667"/>
    </source>
</evidence>
<name>A0A1A9I052_9BACT</name>
<accession>A0A1A9I052</accession>
<dbReference type="EMBL" id="CP015772">
    <property type="protein sequence ID" value="ANH80715.1"/>
    <property type="molecule type" value="Genomic_DNA"/>
</dbReference>
<dbReference type="STRING" id="1176587.A8C56_06755"/>
<dbReference type="KEGG" id="nia:A8C56_06755"/>
<reference evidence="1 2" key="1">
    <citation type="submission" date="2016-05" db="EMBL/GenBank/DDBJ databases">
        <title>Niabella ginsenosidivorans BS26 whole genome sequencing.</title>
        <authorList>
            <person name="Im W.T."/>
            <person name="Siddiqi M.Z."/>
        </authorList>
    </citation>
    <scope>NUCLEOTIDE SEQUENCE [LARGE SCALE GENOMIC DNA]</scope>
    <source>
        <strain evidence="1 2">BS26</strain>
    </source>
</reference>